<proteinExistence type="predicted"/>
<dbReference type="Proteomes" id="UP001431181">
    <property type="component" value="Unassembled WGS sequence"/>
</dbReference>
<gene>
    <name evidence="2" type="ORF">ONZ52_19870</name>
</gene>
<comment type="caution">
    <text evidence="2">The sequence shown here is derived from an EMBL/GenBank/DDBJ whole genome shotgun (WGS) entry which is preliminary data.</text>
</comment>
<dbReference type="CDD" id="cd16830">
    <property type="entry name" value="HemS-like_N"/>
    <property type="match status" value="1"/>
</dbReference>
<dbReference type="CDD" id="cd16831">
    <property type="entry name" value="HemS-like_C"/>
    <property type="match status" value="1"/>
</dbReference>
<evidence type="ECO:0000313" key="3">
    <source>
        <dbReference type="Proteomes" id="UP001431181"/>
    </source>
</evidence>
<dbReference type="InterPro" id="IPR007845">
    <property type="entry name" value="HemS/ChuX_dom"/>
</dbReference>
<feature type="domain" description="Haemin-degrading HemS/ChuX" evidence="1">
    <location>
        <begin position="39"/>
        <end position="164"/>
    </location>
</feature>
<evidence type="ECO:0000313" key="2">
    <source>
        <dbReference type="EMBL" id="MCW4631058.1"/>
    </source>
</evidence>
<dbReference type="RefSeq" id="WP_265220396.1">
    <property type="nucleotide sequence ID" value="NZ_JAPEUL010000011.1"/>
</dbReference>
<protein>
    <submittedName>
        <fullName evidence="2">Hemin-degrading factor</fullName>
    </submittedName>
</protein>
<feature type="domain" description="Haemin-degrading HemS/ChuX" evidence="1">
    <location>
        <begin position="215"/>
        <end position="345"/>
    </location>
</feature>
<organism evidence="2 3">
    <name type="scientific">Marinomonas rhodophyticola</name>
    <dbReference type="NCBI Taxonomy" id="2992803"/>
    <lineage>
        <taxon>Bacteria</taxon>
        <taxon>Pseudomonadati</taxon>
        <taxon>Pseudomonadota</taxon>
        <taxon>Gammaproteobacteria</taxon>
        <taxon>Oceanospirillales</taxon>
        <taxon>Oceanospirillaceae</taxon>
        <taxon>Marinomonas</taxon>
    </lineage>
</organism>
<dbReference type="Pfam" id="PF05171">
    <property type="entry name" value="HemS"/>
    <property type="match status" value="2"/>
</dbReference>
<dbReference type="Gene3D" id="3.40.1570.10">
    <property type="entry name" value="HemS/ChuS/ChuX like domains"/>
    <property type="match status" value="2"/>
</dbReference>
<dbReference type="InterPro" id="IPR053733">
    <property type="entry name" value="Heme_Transport_Util_sf"/>
</dbReference>
<dbReference type="SUPFAM" id="SSF144064">
    <property type="entry name" value="Heme iron utilization protein-like"/>
    <property type="match status" value="1"/>
</dbReference>
<accession>A0ABT3KKI3</accession>
<evidence type="ECO:0000259" key="1">
    <source>
        <dbReference type="Pfam" id="PF05171"/>
    </source>
</evidence>
<sequence>MPQTTAIRPNTEHPAYSRYQAAITSGSTLRARELAKELGITEGDLVACRQNIDTWQLRAPFHLLLAELKNVGEVMTITRNDQAVHETTGVYHSFQFAEARKTGLVLSDAIDLRLFIGQWHSGFHVVEKGRHSLQFFDKHGLAVHKIYRTDNTLADKWDALLAEYCDASPVIPAYLPLKETPINQPPAAFDQAAFADDWANLKDVHEYHGMLQKHGLSRTQALALIGSQWATPLIPNSLAYVLTLAQERAADIMVFVGNPGCIQIYSGPVHKLLTQGPWFNVLDAAFNLHLRTDQIAQAWVIERPSSDGIITSIEAFSAKGDSIITLFGKRKPGQPELTSWRDIVHATKQQYTEEAQLCSLSCVFSWDWHP</sequence>
<name>A0ABT3KKI3_9GAMM</name>
<dbReference type="EMBL" id="JAPEUL010000011">
    <property type="protein sequence ID" value="MCW4631058.1"/>
    <property type="molecule type" value="Genomic_DNA"/>
</dbReference>
<keyword evidence="3" id="KW-1185">Reference proteome</keyword>
<reference evidence="2" key="1">
    <citation type="submission" date="2022-11" db="EMBL/GenBank/DDBJ databases">
        <title>Marinomonas sp. nov., isolated from marine algae.</title>
        <authorList>
            <person name="Choi D.G."/>
            <person name="Kim J.M."/>
            <person name="Lee J.K."/>
            <person name="Baek J.H."/>
            <person name="Jeon C.O."/>
        </authorList>
    </citation>
    <scope>NUCLEOTIDE SEQUENCE</scope>
    <source>
        <strain evidence="2">KJ51-3</strain>
    </source>
</reference>